<sequence length="277" mass="31850">MYDSIPLSALRPLEIEMLRSEIRENTTQRLNYTPAGVVLTVKTGDEWLKQECNTPMPKRLFGEFWYEHELCVLFADTNMGKSMLAVQLANSLARAERIEPFGLDMDRRQVVLYIDFELTAKQFEQRYRDPATGNPHTFGARFFRAEFNPMSELTPGFKDREHQLNSAIESAINKTQATVLIIDNLTCLRSGTEKAADALPLMKHLKYLKAKFNLSILVLAHTPKRNPLKPITRNDLQGSKMLINFCDSAFAIGESYQEKGLRYLKQIKQRNTHEVYV</sequence>
<dbReference type="Proteomes" id="UP000503278">
    <property type="component" value="Chromosome"/>
</dbReference>
<accession>A0A7L5DVK4</accession>
<dbReference type="KEGG" id="mrob:HH214_04120"/>
<dbReference type="InterPro" id="IPR027417">
    <property type="entry name" value="P-loop_NTPase"/>
</dbReference>
<evidence type="ECO:0000313" key="3">
    <source>
        <dbReference type="Proteomes" id="UP000503278"/>
    </source>
</evidence>
<evidence type="ECO:0000259" key="1">
    <source>
        <dbReference type="SMART" id="SM00382"/>
    </source>
</evidence>
<protein>
    <submittedName>
        <fullName evidence="2">AAA family ATPase</fullName>
    </submittedName>
</protein>
<dbReference type="SMART" id="SM00382">
    <property type="entry name" value="AAA"/>
    <property type="match status" value="1"/>
</dbReference>
<feature type="domain" description="AAA+ ATPase" evidence="1">
    <location>
        <begin position="67"/>
        <end position="242"/>
    </location>
</feature>
<dbReference type="EMBL" id="CP051682">
    <property type="protein sequence ID" value="QJD95120.1"/>
    <property type="molecule type" value="Genomic_DNA"/>
</dbReference>
<dbReference type="Pfam" id="PF13481">
    <property type="entry name" value="AAA_25"/>
    <property type="match status" value="1"/>
</dbReference>
<keyword evidence="3" id="KW-1185">Reference proteome</keyword>
<gene>
    <name evidence="2" type="ORF">HH214_04120</name>
</gene>
<organism evidence="2 3">
    <name type="scientific">Mucilaginibacter robiniae</name>
    <dbReference type="NCBI Taxonomy" id="2728022"/>
    <lineage>
        <taxon>Bacteria</taxon>
        <taxon>Pseudomonadati</taxon>
        <taxon>Bacteroidota</taxon>
        <taxon>Sphingobacteriia</taxon>
        <taxon>Sphingobacteriales</taxon>
        <taxon>Sphingobacteriaceae</taxon>
        <taxon>Mucilaginibacter</taxon>
    </lineage>
</organism>
<dbReference type="RefSeq" id="WP_169606137.1">
    <property type="nucleotide sequence ID" value="NZ_CP051682.1"/>
</dbReference>
<proteinExistence type="predicted"/>
<dbReference type="Gene3D" id="3.40.50.300">
    <property type="entry name" value="P-loop containing nucleotide triphosphate hydrolases"/>
    <property type="match status" value="1"/>
</dbReference>
<evidence type="ECO:0000313" key="2">
    <source>
        <dbReference type="EMBL" id="QJD95120.1"/>
    </source>
</evidence>
<name>A0A7L5DVK4_9SPHI</name>
<reference evidence="2 3" key="1">
    <citation type="submission" date="2020-04" db="EMBL/GenBank/DDBJ databases">
        <title>Genome sequencing of novel species.</title>
        <authorList>
            <person name="Heo J."/>
            <person name="Kim S.-J."/>
            <person name="Kim J.-S."/>
            <person name="Hong S.-B."/>
            <person name="Kwon S.-W."/>
        </authorList>
    </citation>
    <scope>NUCLEOTIDE SEQUENCE [LARGE SCALE GENOMIC DNA]</scope>
    <source>
        <strain evidence="2 3">F39-2</strain>
    </source>
</reference>
<dbReference type="SUPFAM" id="SSF52540">
    <property type="entry name" value="P-loop containing nucleoside triphosphate hydrolases"/>
    <property type="match status" value="1"/>
</dbReference>
<dbReference type="AlphaFoldDB" id="A0A7L5DVK4"/>
<dbReference type="InterPro" id="IPR003593">
    <property type="entry name" value="AAA+_ATPase"/>
</dbReference>